<evidence type="ECO:0000313" key="8">
    <source>
        <dbReference type="Proteomes" id="UP000799444"/>
    </source>
</evidence>
<protein>
    <submittedName>
        <fullName evidence="7">Uncharacterized protein</fullName>
    </submittedName>
</protein>
<evidence type="ECO:0000256" key="4">
    <source>
        <dbReference type="ARBA" id="ARBA00023136"/>
    </source>
</evidence>
<comment type="caution">
    <text evidence="7">The sequence shown here is derived from an EMBL/GenBank/DDBJ whole genome shotgun (WGS) entry which is preliminary data.</text>
</comment>
<name>A0A9P4UXP6_9PLEO</name>
<gene>
    <name evidence="7" type="ORF">EJ04DRAFT_580794</name>
</gene>
<feature type="signal peptide" evidence="6">
    <location>
        <begin position="1"/>
        <end position="19"/>
    </location>
</feature>
<proteinExistence type="predicted"/>
<dbReference type="AlphaFoldDB" id="A0A9P4UXP6"/>
<dbReference type="InterPro" id="IPR045863">
    <property type="entry name" value="CorA_TM1_TM2"/>
</dbReference>
<evidence type="ECO:0000313" key="7">
    <source>
        <dbReference type="EMBL" id="KAF2729226.1"/>
    </source>
</evidence>
<evidence type="ECO:0000256" key="1">
    <source>
        <dbReference type="ARBA" id="ARBA00004141"/>
    </source>
</evidence>
<keyword evidence="4 5" id="KW-0472">Membrane</keyword>
<feature type="chain" id="PRO_5040167543" evidence="6">
    <location>
        <begin position="20"/>
        <end position="105"/>
    </location>
</feature>
<dbReference type="EMBL" id="ML996252">
    <property type="protein sequence ID" value="KAF2729226.1"/>
    <property type="molecule type" value="Genomic_DNA"/>
</dbReference>
<dbReference type="Gene3D" id="1.20.58.340">
    <property type="entry name" value="Magnesium transport protein CorA, transmembrane region"/>
    <property type="match status" value="1"/>
</dbReference>
<accession>A0A9P4UXP6</accession>
<organism evidence="7 8">
    <name type="scientific">Polyplosphaeria fusca</name>
    <dbReference type="NCBI Taxonomy" id="682080"/>
    <lineage>
        <taxon>Eukaryota</taxon>
        <taxon>Fungi</taxon>
        <taxon>Dikarya</taxon>
        <taxon>Ascomycota</taxon>
        <taxon>Pezizomycotina</taxon>
        <taxon>Dothideomycetes</taxon>
        <taxon>Pleosporomycetidae</taxon>
        <taxon>Pleosporales</taxon>
        <taxon>Tetraplosphaeriaceae</taxon>
        <taxon>Polyplosphaeria</taxon>
    </lineage>
</organism>
<keyword evidence="2 5" id="KW-0812">Transmembrane</keyword>
<keyword evidence="6" id="KW-0732">Signal</keyword>
<comment type="subcellular location">
    <subcellularLocation>
        <location evidence="1">Membrane</location>
        <topology evidence="1">Multi-pass membrane protein</topology>
    </subcellularLocation>
</comment>
<evidence type="ECO:0000256" key="6">
    <source>
        <dbReference type="SAM" id="SignalP"/>
    </source>
</evidence>
<evidence type="ECO:0000256" key="2">
    <source>
        <dbReference type="ARBA" id="ARBA00022692"/>
    </source>
</evidence>
<keyword evidence="3 5" id="KW-1133">Transmembrane helix</keyword>
<reference evidence="7" key="1">
    <citation type="journal article" date="2020" name="Stud. Mycol.">
        <title>101 Dothideomycetes genomes: a test case for predicting lifestyles and emergence of pathogens.</title>
        <authorList>
            <person name="Haridas S."/>
            <person name="Albert R."/>
            <person name="Binder M."/>
            <person name="Bloem J."/>
            <person name="Labutti K."/>
            <person name="Salamov A."/>
            <person name="Andreopoulos B."/>
            <person name="Baker S."/>
            <person name="Barry K."/>
            <person name="Bills G."/>
            <person name="Bluhm B."/>
            <person name="Cannon C."/>
            <person name="Castanera R."/>
            <person name="Culley D."/>
            <person name="Daum C."/>
            <person name="Ezra D."/>
            <person name="Gonzalez J."/>
            <person name="Henrissat B."/>
            <person name="Kuo A."/>
            <person name="Liang C."/>
            <person name="Lipzen A."/>
            <person name="Lutzoni F."/>
            <person name="Magnuson J."/>
            <person name="Mondo S."/>
            <person name="Nolan M."/>
            <person name="Ohm R."/>
            <person name="Pangilinan J."/>
            <person name="Park H.-J."/>
            <person name="Ramirez L."/>
            <person name="Alfaro M."/>
            <person name="Sun H."/>
            <person name="Tritt A."/>
            <person name="Yoshinaga Y."/>
            <person name="Zwiers L.-H."/>
            <person name="Turgeon B."/>
            <person name="Goodwin S."/>
            <person name="Spatafora J."/>
            <person name="Crous P."/>
            <person name="Grigoriev I."/>
        </authorList>
    </citation>
    <scope>NUCLEOTIDE SEQUENCE</scope>
    <source>
        <strain evidence="7">CBS 125425</strain>
    </source>
</reference>
<feature type="transmembrane region" description="Helical" evidence="5">
    <location>
        <begin position="32"/>
        <end position="57"/>
    </location>
</feature>
<keyword evidence="8" id="KW-1185">Reference proteome</keyword>
<dbReference type="GO" id="GO:0016020">
    <property type="term" value="C:membrane"/>
    <property type="evidence" value="ECO:0007669"/>
    <property type="project" value="UniProtKB-SubCell"/>
</dbReference>
<dbReference type="Proteomes" id="UP000799444">
    <property type="component" value="Unassembled WGS sequence"/>
</dbReference>
<dbReference type="SUPFAM" id="SSF144083">
    <property type="entry name" value="Magnesium transport protein CorA, transmembrane region"/>
    <property type="match status" value="1"/>
</dbReference>
<dbReference type="OrthoDB" id="3801263at2759"/>
<evidence type="ECO:0000256" key="3">
    <source>
        <dbReference type="ARBA" id="ARBA00022989"/>
    </source>
</evidence>
<sequence length="105" mass="12131">MTALAFFFVPVSLASSIYGMNIQQINSTGHDVTAFICTALVLLALTFVAWILSSLLVSFRNYRIETYEERKEARQFKKHREFIDQLLFVGTQRNWAKALSSKRKH</sequence>
<evidence type="ECO:0000256" key="5">
    <source>
        <dbReference type="SAM" id="Phobius"/>
    </source>
</evidence>